<accession>A0ABW5D173</accession>
<dbReference type="Pfam" id="PF01814">
    <property type="entry name" value="Hemerythrin"/>
    <property type="match status" value="1"/>
</dbReference>
<dbReference type="EMBL" id="JBHUIM010000003">
    <property type="protein sequence ID" value="MFD2248442.1"/>
    <property type="molecule type" value="Genomic_DNA"/>
</dbReference>
<evidence type="ECO:0000313" key="4">
    <source>
        <dbReference type="Proteomes" id="UP001597374"/>
    </source>
</evidence>
<dbReference type="Gene3D" id="1.20.120.520">
    <property type="entry name" value="nmb1532 protein domain like"/>
    <property type="match status" value="1"/>
</dbReference>
<feature type="coiled-coil region" evidence="1">
    <location>
        <begin position="65"/>
        <end position="92"/>
    </location>
</feature>
<dbReference type="InterPro" id="IPR012312">
    <property type="entry name" value="Hemerythrin-like"/>
</dbReference>
<gene>
    <name evidence="3" type="ORF">ACFSKP_19400</name>
</gene>
<proteinExistence type="predicted"/>
<sequence length="151" mass="17712">MKRHDSLAPVSRQHHSGLLTARLLQADAPAYKGMPTTPAGKRDYAVNFLEEHLRPHFRLEEETVFILARQVSEELRKQADQLEAEHRQLEQLILTLPEASEIILPEKLHETGKLLEQHIRTEERIFFELLQQEVPEEKLQVLQQQVRQHLH</sequence>
<comment type="caution">
    <text evidence="3">The sequence shown here is derived from an EMBL/GenBank/DDBJ whole genome shotgun (WGS) entry which is preliminary data.</text>
</comment>
<reference evidence="4" key="1">
    <citation type="journal article" date="2019" name="Int. J. Syst. Evol. Microbiol.">
        <title>The Global Catalogue of Microorganisms (GCM) 10K type strain sequencing project: providing services to taxonomists for standard genome sequencing and annotation.</title>
        <authorList>
            <consortium name="The Broad Institute Genomics Platform"/>
            <consortium name="The Broad Institute Genome Sequencing Center for Infectious Disease"/>
            <person name="Wu L."/>
            <person name="Ma J."/>
        </authorList>
    </citation>
    <scope>NUCLEOTIDE SEQUENCE [LARGE SCALE GENOMIC DNA]</scope>
    <source>
        <strain evidence="4">CGMCC 4.1782</strain>
    </source>
</reference>
<evidence type="ECO:0000313" key="3">
    <source>
        <dbReference type="EMBL" id="MFD2248442.1"/>
    </source>
</evidence>
<keyword evidence="4" id="KW-1185">Reference proteome</keyword>
<dbReference type="RefSeq" id="WP_250431531.1">
    <property type="nucleotide sequence ID" value="NZ_JALPRR010000004.1"/>
</dbReference>
<organism evidence="3 4">
    <name type="scientific">Pontibacter ruber</name>
    <dbReference type="NCBI Taxonomy" id="1343895"/>
    <lineage>
        <taxon>Bacteria</taxon>
        <taxon>Pseudomonadati</taxon>
        <taxon>Bacteroidota</taxon>
        <taxon>Cytophagia</taxon>
        <taxon>Cytophagales</taxon>
        <taxon>Hymenobacteraceae</taxon>
        <taxon>Pontibacter</taxon>
    </lineage>
</organism>
<name>A0ABW5D173_9BACT</name>
<evidence type="ECO:0000256" key="1">
    <source>
        <dbReference type="SAM" id="Coils"/>
    </source>
</evidence>
<feature type="domain" description="Hemerythrin-like" evidence="2">
    <location>
        <begin position="35"/>
        <end position="130"/>
    </location>
</feature>
<dbReference type="Proteomes" id="UP001597374">
    <property type="component" value="Unassembled WGS sequence"/>
</dbReference>
<protein>
    <submittedName>
        <fullName evidence="3">Hemerythrin domain-containing protein</fullName>
    </submittedName>
</protein>
<evidence type="ECO:0000259" key="2">
    <source>
        <dbReference type="Pfam" id="PF01814"/>
    </source>
</evidence>
<keyword evidence="1" id="KW-0175">Coiled coil</keyword>